<keyword evidence="9" id="KW-1185">Reference proteome</keyword>
<feature type="domain" description="WRKY" evidence="7">
    <location>
        <begin position="104"/>
        <end position="147"/>
    </location>
</feature>
<evidence type="ECO:0000256" key="3">
    <source>
        <dbReference type="ARBA" id="ARBA00023125"/>
    </source>
</evidence>
<dbReference type="GO" id="GO:0003700">
    <property type="term" value="F:DNA-binding transcription factor activity"/>
    <property type="evidence" value="ECO:0007669"/>
    <property type="project" value="InterPro"/>
</dbReference>
<organism evidence="8 9">
    <name type="scientific">Eleusine coracana subsp. coracana</name>
    <dbReference type="NCBI Taxonomy" id="191504"/>
    <lineage>
        <taxon>Eukaryota</taxon>
        <taxon>Viridiplantae</taxon>
        <taxon>Streptophyta</taxon>
        <taxon>Embryophyta</taxon>
        <taxon>Tracheophyta</taxon>
        <taxon>Spermatophyta</taxon>
        <taxon>Magnoliopsida</taxon>
        <taxon>Liliopsida</taxon>
        <taxon>Poales</taxon>
        <taxon>Poaceae</taxon>
        <taxon>PACMAD clade</taxon>
        <taxon>Chloridoideae</taxon>
        <taxon>Cynodonteae</taxon>
        <taxon>Eleusininae</taxon>
        <taxon>Eleusine</taxon>
    </lineage>
</organism>
<dbReference type="AlphaFoldDB" id="A0AAV5E3J2"/>
<keyword evidence="3" id="KW-0238">DNA-binding</keyword>
<dbReference type="PANTHER" id="PTHR31282">
    <property type="entry name" value="WRKY TRANSCRIPTION FACTOR 21-RELATED"/>
    <property type="match status" value="1"/>
</dbReference>
<dbReference type="Pfam" id="PF03106">
    <property type="entry name" value="WRKY"/>
    <property type="match status" value="1"/>
</dbReference>
<dbReference type="EMBL" id="BQKI01000073">
    <property type="protein sequence ID" value="GJN17328.1"/>
    <property type="molecule type" value="Genomic_DNA"/>
</dbReference>
<dbReference type="InterPro" id="IPR003657">
    <property type="entry name" value="WRKY_dom"/>
</dbReference>
<accession>A0AAV5E3J2</accession>
<proteinExistence type="predicted"/>
<evidence type="ECO:0000256" key="2">
    <source>
        <dbReference type="ARBA" id="ARBA00023015"/>
    </source>
</evidence>
<evidence type="ECO:0000259" key="7">
    <source>
        <dbReference type="PROSITE" id="PS50811"/>
    </source>
</evidence>
<evidence type="ECO:0000256" key="4">
    <source>
        <dbReference type="ARBA" id="ARBA00023163"/>
    </source>
</evidence>
<feature type="region of interest" description="Disordered" evidence="6">
    <location>
        <begin position="58"/>
        <end position="92"/>
    </location>
</feature>
<dbReference type="GO" id="GO:0005634">
    <property type="term" value="C:nucleus"/>
    <property type="evidence" value="ECO:0007669"/>
    <property type="project" value="UniProtKB-SubCell"/>
</dbReference>
<dbReference type="InterPro" id="IPR044810">
    <property type="entry name" value="WRKY_plant"/>
</dbReference>
<keyword evidence="2" id="KW-0805">Transcription regulation</keyword>
<evidence type="ECO:0000256" key="1">
    <source>
        <dbReference type="ARBA" id="ARBA00004123"/>
    </source>
</evidence>
<evidence type="ECO:0000256" key="5">
    <source>
        <dbReference type="ARBA" id="ARBA00023242"/>
    </source>
</evidence>
<dbReference type="SUPFAM" id="SSF118290">
    <property type="entry name" value="WRKY DNA-binding domain"/>
    <property type="match status" value="1"/>
</dbReference>
<reference evidence="8" key="2">
    <citation type="submission" date="2021-12" db="EMBL/GenBank/DDBJ databases">
        <title>Resequencing data analysis of finger millet.</title>
        <authorList>
            <person name="Hatakeyama M."/>
            <person name="Aluri S."/>
            <person name="Balachadran M.T."/>
            <person name="Sivarajan S.R."/>
            <person name="Poveda L."/>
            <person name="Shimizu-Inatsugi R."/>
            <person name="Schlapbach R."/>
            <person name="Sreeman S.M."/>
            <person name="Shimizu K.K."/>
        </authorList>
    </citation>
    <scope>NUCLEOTIDE SEQUENCE</scope>
</reference>
<dbReference type="SMART" id="SM00774">
    <property type="entry name" value="WRKY"/>
    <property type="match status" value="1"/>
</dbReference>
<comment type="subcellular location">
    <subcellularLocation>
        <location evidence="1">Nucleus</location>
    </subcellularLocation>
</comment>
<dbReference type="PROSITE" id="PS50811">
    <property type="entry name" value="WRKY"/>
    <property type="match status" value="1"/>
</dbReference>
<dbReference type="GO" id="GO:0043565">
    <property type="term" value="F:sequence-specific DNA binding"/>
    <property type="evidence" value="ECO:0007669"/>
    <property type="project" value="InterPro"/>
</dbReference>
<dbReference type="Proteomes" id="UP001054889">
    <property type="component" value="Unassembled WGS sequence"/>
</dbReference>
<dbReference type="InterPro" id="IPR036576">
    <property type="entry name" value="WRKY_dom_sf"/>
</dbReference>
<protein>
    <recommendedName>
        <fullName evidence="7">WRKY domain-containing protein</fullName>
    </recommendedName>
</protein>
<reference evidence="8" key="1">
    <citation type="journal article" date="2018" name="DNA Res.">
        <title>Multiple hybrid de novo genome assembly of finger millet, an orphan allotetraploid crop.</title>
        <authorList>
            <person name="Hatakeyama M."/>
            <person name="Aluri S."/>
            <person name="Balachadran M.T."/>
            <person name="Sivarajan S.R."/>
            <person name="Patrignani A."/>
            <person name="Gruter S."/>
            <person name="Poveda L."/>
            <person name="Shimizu-Inatsugi R."/>
            <person name="Baeten J."/>
            <person name="Francoijs K.J."/>
            <person name="Nataraja K.N."/>
            <person name="Reddy Y.A.N."/>
            <person name="Phadnis S."/>
            <person name="Ravikumar R.L."/>
            <person name="Schlapbach R."/>
            <person name="Sreeman S.M."/>
            <person name="Shimizu K.K."/>
        </authorList>
    </citation>
    <scope>NUCLEOTIDE SEQUENCE</scope>
</reference>
<evidence type="ECO:0000313" key="9">
    <source>
        <dbReference type="Proteomes" id="UP001054889"/>
    </source>
</evidence>
<sequence length="288" mass="30848">MALMTPDAVVLELMTMGQESAAYIADLLRSSSPSSPHQELAAEILRCCRRVIAKLTDSRGKKRKAGQHEDVAAAAAAAPGCSPPKKRSRGAEPLRVVTSGTTVDGFIWRKYGKKEINGHRHPRLYHRCAYSHQGCTATRRVQRTHEDAHQPAAYEIAYYGEHACRGAAAAACGGSPPPGVVDFGSNAWTSVDAAAAAAPAASEQQLWSFDGEMSRRGWSSSSASSEAGFEAQTTHEWRNTARLQLEVPAATPSDPVTEFLNGSFDWASVLNDATFGFGGALHHISTLQ</sequence>
<comment type="caution">
    <text evidence="8">The sequence shown here is derived from an EMBL/GenBank/DDBJ whole genome shotgun (WGS) entry which is preliminary data.</text>
</comment>
<name>A0AAV5E3J2_ELECO</name>
<keyword evidence="5" id="KW-0539">Nucleus</keyword>
<dbReference type="Gene3D" id="2.20.25.80">
    <property type="entry name" value="WRKY domain"/>
    <property type="match status" value="1"/>
</dbReference>
<gene>
    <name evidence="8" type="primary">gb04386</name>
    <name evidence="8" type="ORF">PR202_gb04386</name>
</gene>
<evidence type="ECO:0000256" key="6">
    <source>
        <dbReference type="SAM" id="MobiDB-lite"/>
    </source>
</evidence>
<evidence type="ECO:0000313" key="8">
    <source>
        <dbReference type="EMBL" id="GJN17328.1"/>
    </source>
</evidence>
<keyword evidence="4" id="KW-0804">Transcription</keyword>